<evidence type="ECO:0000313" key="4">
    <source>
        <dbReference type="EMBL" id="KAI7752558.1"/>
    </source>
</evidence>
<dbReference type="PANTHER" id="PTHR13360">
    <property type="entry name" value="ACTIVATING SIGNAL COINTEGRATOR 1 COMPLEX SUBUNIT 1"/>
    <property type="match status" value="1"/>
</dbReference>
<dbReference type="AlphaFoldDB" id="A0AAD5D1U6"/>
<reference evidence="4" key="1">
    <citation type="submission" date="2022-06" db="EMBL/GenBank/DDBJ databases">
        <title>Uncovering the hologenomic basis of an extraordinary plant invasion.</title>
        <authorList>
            <person name="Bieker V.C."/>
            <person name="Martin M.D."/>
            <person name="Gilbert T."/>
            <person name="Hodgins K."/>
            <person name="Battlay P."/>
            <person name="Petersen B."/>
            <person name="Wilson J."/>
        </authorList>
    </citation>
    <scope>NUCLEOTIDE SEQUENCE</scope>
    <source>
        <strain evidence="4">AA19_3_7</strain>
        <tissue evidence="4">Leaf</tissue>
    </source>
</reference>
<dbReference type="GO" id="GO:0005634">
    <property type="term" value="C:nucleus"/>
    <property type="evidence" value="ECO:0007669"/>
    <property type="project" value="TreeGrafter"/>
</dbReference>
<dbReference type="InterPro" id="IPR009097">
    <property type="entry name" value="Cyclic_Pdiesterase"/>
</dbReference>
<protein>
    <submittedName>
        <fullName evidence="4">Uncharacterized protein</fullName>
    </submittedName>
</protein>
<dbReference type="Gene3D" id="3.90.1140.10">
    <property type="entry name" value="Cyclic phosphodiesterase"/>
    <property type="match status" value="1"/>
</dbReference>
<comment type="caution">
    <text evidence="4">The sequence shown here is derived from an EMBL/GenBank/DDBJ whole genome shotgun (WGS) entry which is preliminary data.</text>
</comment>
<dbReference type="GO" id="GO:0003723">
    <property type="term" value="F:RNA binding"/>
    <property type="evidence" value="ECO:0007669"/>
    <property type="project" value="InterPro"/>
</dbReference>
<feature type="region of interest" description="Disordered" evidence="1">
    <location>
        <begin position="34"/>
        <end position="59"/>
    </location>
</feature>
<dbReference type="GO" id="GO:0006307">
    <property type="term" value="P:DNA alkylation repair"/>
    <property type="evidence" value="ECO:0007669"/>
    <property type="project" value="InterPro"/>
</dbReference>
<dbReference type="InterPro" id="IPR036612">
    <property type="entry name" value="KH_dom_type_1_sf"/>
</dbReference>
<feature type="compositionally biased region" description="Low complexity" evidence="1">
    <location>
        <begin position="38"/>
        <end position="57"/>
    </location>
</feature>
<dbReference type="Pfam" id="PF10469">
    <property type="entry name" value="AKAP7_NLS"/>
    <property type="match status" value="1"/>
</dbReference>
<evidence type="ECO:0000259" key="3">
    <source>
        <dbReference type="Pfam" id="PF10469"/>
    </source>
</evidence>
<keyword evidence="5" id="KW-1185">Reference proteome</keyword>
<feature type="domain" description="K Homology" evidence="2">
    <location>
        <begin position="125"/>
        <end position="169"/>
    </location>
</feature>
<dbReference type="EMBL" id="JAMZMK010005657">
    <property type="protein sequence ID" value="KAI7752558.1"/>
    <property type="molecule type" value="Genomic_DNA"/>
</dbReference>
<dbReference type="GO" id="GO:0006355">
    <property type="term" value="P:regulation of DNA-templated transcription"/>
    <property type="evidence" value="ECO:0007669"/>
    <property type="project" value="TreeGrafter"/>
</dbReference>
<dbReference type="Proteomes" id="UP001206925">
    <property type="component" value="Unassembled WGS sequence"/>
</dbReference>
<proteinExistence type="predicted"/>
<organism evidence="4 5">
    <name type="scientific">Ambrosia artemisiifolia</name>
    <name type="common">Common ragweed</name>
    <dbReference type="NCBI Taxonomy" id="4212"/>
    <lineage>
        <taxon>Eukaryota</taxon>
        <taxon>Viridiplantae</taxon>
        <taxon>Streptophyta</taxon>
        <taxon>Embryophyta</taxon>
        <taxon>Tracheophyta</taxon>
        <taxon>Spermatophyta</taxon>
        <taxon>Magnoliopsida</taxon>
        <taxon>eudicotyledons</taxon>
        <taxon>Gunneridae</taxon>
        <taxon>Pentapetalae</taxon>
        <taxon>asterids</taxon>
        <taxon>campanulids</taxon>
        <taxon>Asterales</taxon>
        <taxon>Asteraceae</taxon>
        <taxon>Asteroideae</taxon>
        <taxon>Heliantheae alliance</taxon>
        <taxon>Heliantheae</taxon>
        <taxon>Ambrosia</taxon>
    </lineage>
</organism>
<feature type="domain" description="A-kinase anchor protein 7-like phosphoesterase" evidence="3">
    <location>
        <begin position="183"/>
        <end position="431"/>
    </location>
</feature>
<dbReference type="SUPFAM" id="SSF54791">
    <property type="entry name" value="Eukaryotic type KH-domain (KH-domain type I)"/>
    <property type="match status" value="1"/>
</dbReference>
<gene>
    <name evidence="4" type="ORF">M8C21_016970</name>
</gene>
<sequence length="438" mass="48181">MADGNNIGRPKWRGVSVQACSAEDVDVGVEVKSQVQVHDGSSSGSLAESSSSKMASSTDKHSISLEGPRCFASSKENGALVWLLLLIIFVASSDVANSLLLGVPSKTCSNQHLKPKDYKMQEPHRGSMQAKIEEETGTKLIFPSSRKEETLIIEGASPDSVGRASERIQLLIDEVVKSPALDYSHFISLPLALHPQLIDKLINFQNSILGVNDASSNEVLGSSSSNIDDTNEDSTMVRLISYPPKSSATSTSKLKTSTLSELGIDKSIFINPKTFHLTVLMLKLWNKERVNNAIKIFKGIEAEVMDALDGRPVSIKLTGLDCMKGSFAKARVLYAPVEVVGEIITNAFIKGGLVLERDAKHTLKLHATVMNTRQRKRRNDTRKFDGFDARGIMEQYGSEEWGEYVIPELHLSQRFVYDENGYYHCCASFPLPKNMQAD</sequence>
<name>A0AAD5D1U6_AMBAR</name>
<dbReference type="InterPro" id="IPR004088">
    <property type="entry name" value="KH_dom_type_1"/>
</dbReference>
<dbReference type="PANTHER" id="PTHR13360:SF1">
    <property type="entry name" value="ACTIVATING SIGNAL COINTEGRATOR 1 COMPLEX SUBUNIT 1"/>
    <property type="match status" value="1"/>
</dbReference>
<accession>A0AAD5D1U6</accession>
<evidence type="ECO:0000259" key="2">
    <source>
        <dbReference type="Pfam" id="PF00013"/>
    </source>
</evidence>
<dbReference type="InterPro" id="IPR019510">
    <property type="entry name" value="AKAP7-like_phosphoesterase"/>
</dbReference>
<dbReference type="InterPro" id="IPR009210">
    <property type="entry name" value="ASCC1"/>
</dbReference>
<evidence type="ECO:0000256" key="1">
    <source>
        <dbReference type="SAM" id="MobiDB-lite"/>
    </source>
</evidence>
<dbReference type="Pfam" id="PF00013">
    <property type="entry name" value="KH_1"/>
    <property type="match status" value="1"/>
</dbReference>
<evidence type="ECO:0000313" key="5">
    <source>
        <dbReference type="Proteomes" id="UP001206925"/>
    </source>
</evidence>
<dbReference type="SUPFAM" id="SSF55144">
    <property type="entry name" value="LigT-like"/>
    <property type="match status" value="1"/>
</dbReference>